<accession>A0AAJ2QWT4</accession>
<evidence type="ECO:0000313" key="2">
    <source>
        <dbReference type="Proteomes" id="UP001287445"/>
    </source>
</evidence>
<sequence length="491" mass="55409">MQFILNPSGHAHPSEMVTHKNSMHKTIEEWDKVAIRDIKKVHDIISETHPAKLDEENLEFNHWLEFGYQKSLLLAGRSRSKEQAWAAVNYYLTGFMDEHLTAGRVLSQSSHLYWAGFVMSYKNGRYFATSKANVWPVDLPQIGDEIISCDGVDITEILRSKVAPFVDRRTYLDNTLEKLSRYMTLEQSHHPLWDPLRPMSCIIQKPDGERHEISLLWKKQKDNTKIGRQPAPQQGMHQIKKGVYWIHASNFMLDAEEFIRFESLLNEVRALGSADAVVLDTRGNNGGDSSVGSRLLGALLKSNTPLLNEARAYWRVSPLAMETLKAHSTSALQIEGRESTRYKWLDGLSESMATAARRGENFIEQAHGSAIDDEDTGQEVPPFQGKLILITDSYCNSACLDFVDEVMSVPGALHVGSTTNADTRYIDVGSVMLPSGLKLWVPLKVWVGRRRQDNVPYVPQIKYHQDLDDTKAVQDWVLGSVLPVASRIGKP</sequence>
<dbReference type="InterPro" id="IPR029045">
    <property type="entry name" value="ClpP/crotonase-like_dom_sf"/>
</dbReference>
<dbReference type="AlphaFoldDB" id="A0AAJ2QWT4"/>
<gene>
    <name evidence="1" type="ORF">SGN30_08900</name>
</gene>
<reference evidence="1" key="1">
    <citation type="submission" date="2023-11" db="EMBL/GenBank/DDBJ databases">
        <title>Identification and selenium tolerance of Delftia acidovorans R3-25.</title>
        <authorList>
            <person name="Zhang S."/>
            <person name="Liu Y."/>
            <person name="Guo Y."/>
        </authorList>
    </citation>
    <scope>NUCLEOTIDE SEQUENCE</scope>
    <source>
        <strain evidence="1">R3-25</strain>
    </source>
</reference>
<dbReference type="Gene3D" id="3.90.226.10">
    <property type="entry name" value="2-enoyl-CoA Hydratase, Chain A, domain 1"/>
    <property type="match status" value="1"/>
</dbReference>
<evidence type="ECO:0000313" key="1">
    <source>
        <dbReference type="EMBL" id="MDX4953540.1"/>
    </source>
</evidence>
<dbReference type="EMBL" id="JAWWMZ010000003">
    <property type="protein sequence ID" value="MDX4953540.1"/>
    <property type="molecule type" value="Genomic_DNA"/>
</dbReference>
<dbReference type="Proteomes" id="UP001287445">
    <property type="component" value="Unassembled WGS sequence"/>
</dbReference>
<dbReference type="RefSeq" id="WP_319073017.1">
    <property type="nucleotide sequence ID" value="NZ_JAWWMZ010000003.1"/>
</dbReference>
<organism evidence="1 2">
    <name type="scientific">Delftia acidovorans</name>
    <name type="common">Pseudomonas acidovorans</name>
    <name type="synonym">Comamonas acidovorans</name>
    <dbReference type="NCBI Taxonomy" id="80866"/>
    <lineage>
        <taxon>Bacteria</taxon>
        <taxon>Pseudomonadati</taxon>
        <taxon>Pseudomonadota</taxon>
        <taxon>Betaproteobacteria</taxon>
        <taxon>Burkholderiales</taxon>
        <taxon>Comamonadaceae</taxon>
        <taxon>Delftia</taxon>
    </lineage>
</organism>
<protein>
    <submittedName>
        <fullName evidence="1">S41 family peptidase</fullName>
    </submittedName>
</protein>
<dbReference type="SUPFAM" id="SSF52096">
    <property type="entry name" value="ClpP/crotonase"/>
    <property type="match status" value="1"/>
</dbReference>
<proteinExistence type="predicted"/>
<name>A0AAJ2QWT4_DELAC</name>
<comment type="caution">
    <text evidence="1">The sequence shown here is derived from an EMBL/GenBank/DDBJ whole genome shotgun (WGS) entry which is preliminary data.</text>
</comment>